<keyword evidence="2" id="KW-0418">Kinase</keyword>
<dbReference type="Pfam" id="PF08668">
    <property type="entry name" value="HDOD"/>
    <property type="match status" value="1"/>
</dbReference>
<keyword evidence="2" id="KW-0808">Transferase</keyword>
<gene>
    <name evidence="2" type="ORF">CWI81_09970</name>
</gene>
<keyword evidence="3" id="KW-1185">Reference proteome</keyword>
<dbReference type="PROSITE" id="PS51833">
    <property type="entry name" value="HDOD"/>
    <property type="match status" value="1"/>
</dbReference>
<dbReference type="InterPro" id="IPR013976">
    <property type="entry name" value="HDOD"/>
</dbReference>
<dbReference type="SUPFAM" id="SSF109604">
    <property type="entry name" value="HD-domain/PDEase-like"/>
    <property type="match status" value="1"/>
</dbReference>
<feature type="domain" description="HDOD" evidence="1">
    <location>
        <begin position="22"/>
        <end position="215"/>
    </location>
</feature>
<dbReference type="RefSeq" id="WP_126785164.1">
    <property type="nucleotide sequence ID" value="NZ_PIQF01000003.1"/>
</dbReference>
<protein>
    <submittedName>
        <fullName evidence="2">Histidine kinase</fullName>
    </submittedName>
</protein>
<dbReference type="Gene3D" id="1.10.3210.10">
    <property type="entry name" value="Hypothetical protein af1432"/>
    <property type="match status" value="1"/>
</dbReference>
<dbReference type="PANTHER" id="PTHR33525:SF3">
    <property type="entry name" value="RIBONUCLEASE Y"/>
    <property type="match status" value="1"/>
</dbReference>
<evidence type="ECO:0000313" key="2">
    <source>
        <dbReference type="EMBL" id="RUO75292.1"/>
    </source>
</evidence>
<dbReference type="GO" id="GO:0016301">
    <property type="term" value="F:kinase activity"/>
    <property type="evidence" value="ECO:0007669"/>
    <property type="project" value="UniProtKB-KW"/>
</dbReference>
<dbReference type="AlphaFoldDB" id="A0A432ZD49"/>
<dbReference type="EMBL" id="PIQF01000003">
    <property type="protein sequence ID" value="RUO75292.1"/>
    <property type="molecule type" value="Genomic_DNA"/>
</dbReference>
<sequence length="283" mass="31700">MTAPNALYLLIDDRLKRDELQLPGLPETAERVRDATLNPNCNLQELARIIQHDAALSARLVRLANSAYLGSRSKAESLMQALTRIGLRRIRTLALAMAVEQVFWPKNDIVKQFAESYIKETREIAAAAVVITRHLQNRGLGNRLHQDVALLAGMISQIGLAPILKMADEHDDSFANPSFIKGTMSQFGGQLGVNVLKHWEFTPNLIRVPYYFGCGRVKLLDDAIVVNYCDIVHLASLLTSNAQPNKNAMTIAEYEQREIIPASGFWQDESTQQAYREMLELLS</sequence>
<evidence type="ECO:0000259" key="1">
    <source>
        <dbReference type="PROSITE" id="PS51833"/>
    </source>
</evidence>
<dbReference type="OrthoDB" id="598113at2"/>
<reference evidence="2 3" key="1">
    <citation type="journal article" date="2011" name="Front. Microbiol.">
        <title>Genomic signatures of strain selection and enhancement in Bacillus atrophaeus var. globigii, a historical biowarfare simulant.</title>
        <authorList>
            <person name="Gibbons H.S."/>
            <person name="Broomall S.M."/>
            <person name="McNew L.A."/>
            <person name="Daligault H."/>
            <person name="Chapman C."/>
            <person name="Bruce D."/>
            <person name="Karavis M."/>
            <person name="Krepps M."/>
            <person name="McGregor P.A."/>
            <person name="Hong C."/>
            <person name="Park K.H."/>
            <person name="Akmal A."/>
            <person name="Feldman A."/>
            <person name="Lin J.S."/>
            <person name="Chang W.E."/>
            <person name="Higgs B.W."/>
            <person name="Demirev P."/>
            <person name="Lindquist J."/>
            <person name="Liem A."/>
            <person name="Fochler E."/>
            <person name="Read T.D."/>
            <person name="Tapia R."/>
            <person name="Johnson S."/>
            <person name="Bishop-Lilly K.A."/>
            <person name="Detter C."/>
            <person name="Han C."/>
            <person name="Sozhamannan S."/>
            <person name="Rosenzweig C.N."/>
            <person name="Skowronski E.W."/>
        </authorList>
    </citation>
    <scope>NUCLEOTIDE SEQUENCE [LARGE SCALE GENOMIC DNA]</scope>
    <source>
        <strain evidence="2 3">CL-SP19</strain>
    </source>
</reference>
<evidence type="ECO:0000313" key="3">
    <source>
        <dbReference type="Proteomes" id="UP000287908"/>
    </source>
</evidence>
<dbReference type="PANTHER" id="PTHR33525">
    <property type="match status" value="1"/>
</dbReference>
<comment type="caution">
    <text evidence="2">The sequence shown here is derived from an EMBL/GenBank/DDBJ whole genome shotgun (WGS) entry which is preliminary data.</text>
</comment>
<dbReference type="Proteomes" id="UP000287908">
    <property type="component" value="Unassembled WGS sequence"/>
</dbReference>
<accession>A0A432ZD49</accession>
<dbReference type="InterPro" id="IPR052340">
    <property type="entry name" value="RNase_Y/CdgJ"/>
</dbReference>
<name>A0A432ZD49_9GAMM</name>
<proteinExistence type="predicted"/>
<organism evidence="2 3">
    <name type="scientific">Idiomarina seosinensis</name>
    <dbReference type="NCBI Taxonomy" id="281739"/>
    <lineage>
        <taxon>Bacteria</taxon>
        <taxon>Pseudomonadati</taxon>
        <taxon>Pseudomonadota</taxon>
        <taxon>Gammaproteobacteria</taxon>
        <taxon>Alteromonadales</taxon>
        <taxon>Idiomarinaceae</taxon>
        <taxon>Idiomarina</taxon>
    </lineage>
</organism>